<gene>
    <name evidence="2" type="ORF">V8G54_037227</name>
</gene>
<keyword evidence="3" id="KW-1185">Reference proteome</keyword>
<organism evidence="2 3">
    <name type="scientific">Vigna mungo</name>
    <name type="common">Black gram</name>
    <name type="synonym">Phaseolus mungo</name>
    <dbReference type="NCBI Taxonomy" id="3915"/>
    <lineage>
        <taxon>Eukaryota</taxon>
        <taxon>Viridiplantae</taxon>
        <taxon>Streptophyta</taxon>
        <taxon>Embryophyta</taxon>
        <taxon>Tracheophyta</taxon>
        <taxon>Spermatophyta</taxon>
        <taxon>Magnoliopsida</taxon>
        <taxon>eudicotyledons</taxon>
        <taxon>Gunneridae</taxon>
        <taxon>Pentapetalae</taxon>
        <taxon>rosids</taxon>
        <taxon>fabids</taxon>
        <taxon>Fabales</taxon>
        <taxon>Fabaceae</taxon>
        <taxon>Papilionoideae</taxon>
        <taxon>50 kb inversion clade</taxon>
        <taxon>NPAAA clade</taxon>
        <taxon>indigoferoid/millettioid clade</taxon>
        <taxon>Phaseoleae</taxon>
        <taxon>Vigna</taxon>
    </lineage>
</organism>
<name>A0AAQ3RDU7_VIGMU</name>
<accession>A0AAQ3RDU7</accession>
<proteinExistence type="predicted"/>
<evidence type="ECO:0000256" key="1">
    <source>
        <dbReference type="SAM" id="MobiDB-lite"/>
    </source>
</evidence>
<reference evidence="2 3" key="1">
    <citation type="journal article" date="2023" name="Life. Sci Alliance">
        <title>Evolutionary insights into 3D genome organization and epigenetic landscape of Vigna mungo.</title>
        <authorList>
            <person name="Junaid A."/>
            <person name="Singh B."/>
            <person name="Bhatia S."/>
        </authorList>
    </citation>
    <scope>NUCLEOTIDE SEQUENCE [LARGE SCALE GENOMIC DNA]</scope>
    <source>
        <strain evidence="2">Urdbean</strain>
    </source>
</reference>
<protein>
    <submittedName>
        <fullName evidence="2">Uncharacterized protein</fullName>
    </submittedName>
</protein>
<dbReference type="EMBL" id="CP144690">
    <property type="protein sequence ID" value="WVY91713.1"/>
    <property type="molecule type" value="Genomic_DNA"/>
</dbReference>
<feature type="compositionally biased region" description="Basic and acidic residues" evidence="1">
    <location>
        <begin position="204"/>
        <end position="219"/>
    </location>
</feature>
<evidence type="ECO:0000313" key="3">
    <source>
        <dbReference type="Proteomes" id="UP001374535"/>
    </source>
</evidence>
<evidence type="ECO:0000313" key="2">
    <source>
        <dbReference type="EMBL" id="WVY91713.1"/>
    </source>
</evidence>
<dbReference type="Proteomes" id="UP001374535">
    <property type="component" value="Chromosome 11"/>
</dbReference>
<sequence>MGFVVAKSNKTTGNWLKATKLQGLSSLTSGVCLTWFILPLTTNSRNDGAPMTDREMAAQATDGKKFQSVQHEKRELEPIRGDIHHNADTRGRFHNAKVCGEKTKMLKTMTMAAMAALDSGEKTAVARCDSDTGTAAREQYASEICRRKTAGGGALSGDDGRRRWPKTVAGDDGQRRWPETVSGGGERPETMAGGGEQPETVADGGERRETVTDGGERPETVPAAGLPATMAADRRQTAKTMAKESDNLALIPCEIVKEMRGNLPCVKYTHRDLVEITTSEHGDPNRKILGQTSHAKMVAFQDSSLKCPSSSQMDNVHKAMTFCRRIKVEIHSIINPKRNIPPRKAYFHADEAIFELPSSGLSNQFLLDNVSRSTVTHVGLTRSNFLPPSYSFSSNTGNLIDFSKIIELQELIKKTVGIDSWSLVHFDCLKWFGRLQERGHLAASLTVWFAYILVKGLERSSIERCCKNLDHYNAFASWYWKDIGCRH</sequence>
<feature type="region of interest" description="Disordered" evidence="1">
    <location>
        <begin position="149"/>
        <end position="222"/>
    </location>
</feature>
<dbReference type="AlphaFoldDB" id="A0AAQ3RDU7"/>